<dbReference type="GO" id="GO:0003676">
    <property type="term" value="F:nucleic acid binding"/>
    <property type="evidence" value="ECO:0007669"/>
    <property type="project" value="InterPro"/>
</dbReference>
<evidence type="ECO:0008006" key="4">
    <source>
        <dbReference type="Google" id="ProtNLM"/>
    </source>
</evidence>
<feature type="region of interest" description="Disordered" evidence="1">
    <location>
        <begin position="169"/>
        <end position="202"/>
    </location>
</feature>
<dbReference type="InterPro" id="IPR035979">
    <property type="entry name" value="RBD_domain_sf"/>
</dbReference>
<dbReference type="AlphaFoldDB" id="A0A7R9C2I9"/>
<dbReference type="SUPFAM" id="SSF54928">
    <property type="entry name" value="RNA-binding domain, RBD"/>
    <property type="match status" value="1"/>
</dbReference>
<evidence type="ECO:0000313" key="2">
    <source>
        <dbReference type="EMBL" id="CAD7284789.1"/>
    </source>
</evidence>
<name>A0A7R9C2I9_9CRUS</name>
<evidence type="ECO:0000256" key="1">
    <source>
        <dbReference type="SAM" id="MobiDB-lite"/>
    </source>
</evidence>
<reference evidence="2" key="1">
    <citation type="submission" date="2020-11" db="EMBL/GenBank/DDBJ databases">
        <authorList>
            <person name="Tran Van P."/>
        </authorList>
    </citation>
    <scope>NUCLEOTIDE SEQUENCE</scope>
</reference>
<protein>
    <recommendedName>
        <fullName evidence="4">RRM domain-containing protein</fullName>
    </recommendedName>
</protein>
<evidence type="ECO:0000313" key="3">
    <source>
        <dbReference type="Proteomes" id="UP000678499"/>
    </source>
</evidence>
<feature type="compositionally biased region" description="Acidic residues" evidence="1">
    <location>
        <begin position="188"/>
        <end position="199"/>
    </location>
</feature>
<accession>A0A7R9C2I9</accession>
<gene>
    <name evidence="2" type="ORF">NMOB1V02_LOCUS12393</name>
</gene>
<sequence length="230" mass="25761">MTGSNSMHSLGARNCLLIRNLVHHLTADDLFKELTQVIDGLSSVLVRNSTVGIARLYYLDFETFEAAALAKKNLSLAELPFCDGKVIVEWAEEFNVGLSTETAVDTEDYLKSTSPIGSQSLILQVGEYSEYERFPDMPIDFGTCWPVSRAKPIPHQKIRMIPVPGQRCPNADTPSSFPHRTNVRIDSDEPDESTDEDELSFMREREEFLQSLKENALQKKSGEAVEFLAS</sequence>
<organism evidence="2">
    <name type="scientific">Notodromas monacha</name>
    <dbReference type="NCBI Taxonomy" id="399045"/>
    <lineage>
        <taxon>Eukaryota</taxon>
        <taxon>Metazoa</taxon>
        <taxon>Ecdysozoa</taxon>
        <taxon>Arthropoda</taxon>
        <taxon>Crustacea</taxon>
        <taxon>Oligostraca</taxon>
        <taxon>Ostracoda</taxon>
        <taxon>Podocopa</taxon>
        <taxon>Podocopida</taxon>
        <taxon>Cypridocopina</taxon>
        <taxon>Cypridoidea</taxon>
        <taxon>Cyprididae</taxon>
        <taxon>Notodromas</taxon>
    </lineage>
</organism>
<dbReference type="EMBL" id="OA891795">
    <property type="protein sequence ID" value="CAD7284789.1"/>
    <property type="molecule type" value="Genomic_DNA"/>
</dbReference>
<proteinExistence type="predicted"/>
<dbReference type="EMBL" id="CAJPEX010009758">
    <property type="protein sequence ID" value="CAG0924941.1"/>
    <property type="molecule type" value="Genomic_DNA"/>
</dbReference>
<keyword evidence="3" id="KW-1185">Reference proteome</keyword>
<dbReference type="Proteomes" id="UP000678499">
    <property type="component" value="Unassembled WGS sequence"/>
</dbReference>